<name>V6K5Z9_STRRC</name>
<dbReference type="AlphaFoldDB" id="V6K5Z9"/>
<dbReference type="EMBL" id="AWQX01000267">
    <property type="protein sequence ID" value="EST24389.1"/>
    <property type="molecule type" value="Genomic_DNA"/>
</dbReference>
<evidence type="ECO:0000313" key="2">
    <source>
        <dbReference type="EMBL" id="EST24389.1"/>
    </source>
</evidence>
<keyword evidence="3" id="KW-1185">Reference proteome</keyword>
<evidence type="ECO:0000313" key="3">
    <source>
        <dbReference type="Proteomes" id="UP000017984"/>
    </source>
</evidence>
<comment type="caution">
    <text evidence="2">The sequence shown here is derived from an EMBL/GenBank/DDBJ whole genome shotgun (WGS) entry which is preliminary data.</text>
</comment>
<dbReference type="RefSeq" id="WP_023550849.1">
    <property type="nucleotide sequence ID" value="NZ_CM002285.1"/>
</dbReference>
<protein>
    <submittedName>
        <fullName evidence="2">Uncharacterized protein</fullName>
    </submittedName>
</protein>
<dbReference type="HOGENOM" id="CLU_1757750_0_0_11"/>
<evidence type="ECO:0000256" key="1">
    <source>
        <dbReference type="SAM" id="MobiDB-lite"/>
    </source>
</evidence>
<proteinExistence type="predicted"/>
<gene>
    <name evidence="2" type="ORF">M878_30720</name>
</gene>
<dbReference type="Proteomes" id="UP000017984">
    <property type="component" value="Chromosome"/>
</dbReference>
<feature type="region of interest" description="Disordered" evidence="1">
    <location>
        <begin position="128"/>
        <end position="149"/>
    </location>
</feature>
<sequence>MSIYRENLPDGGWADLRDQAEVPERLRRPIRAIQIKLAKDPAFGSVVAEASKKGAAAVKGMAESEAAQMVAQMGDESAGLLDELNDRAIMARVVGWSYDAPVSMAALLDLPGPAYDRLKQLCAEGALQGTDFGPSQDEDSPTVPSTASA</sequence>
<dbReference type="STRING" id="1352936.M878_30720"/>
<dbReference type="PATRIC" id="fig|1352936.5.peg.6398"/>
<dbReference type="OrthoDB" id="4215152at2"/>
<reference evidence="2 3" key="1">
    <citation type="journal article" date="2014" name="Genome Announc.">
        <title>Draft Genome Sequence of Streptomyces roseochromogenes subsp. oscitans DS 12.976, Producer of the Aminocoumarin Antibiotic Clorobiocin.</title>
        <authorList>
            <person name="Ruckert C."/>
            <person name="Kalinowski J."/>
            <person name="Heide L."/>
            <person name="Apel A.K."/>
        </authorList>
    </citation>
    <scope>NUCLEOTIDE SEQUENCE [LARGE SCALE GENOMIC DNA]</scope>
    <source>
        <strain evidence="2 3">DS 12.976</strain>
    </source>
</reference>
<organism evidence="2 3">
    <name type="scientific">Streptomyces roseochromogenus subsp. oscitans DS 12.976</name>
    <dbReference type="NCBI Taxonomy" id="1352936"/>
    <lineage>
        <taxon>Bacteria</taxon>
        <taxon>Bacillati</taxon>
        <taxon>Actinomycetota</taxon>
        <taxon>Actinomycetes</taxon>
        <taxon>Kitasatosporales</taxon>
        <taxon>Streptomycetaceae</taxon>
        <taxon>Streptomyces</taxon>
    </lineage>
</organism>
<accession>V6K5Z9</accession>